<reference evidence="2 3" key="1">
    <citation type="submission" date="2019-02" db="EMBL/GenBank/DDBJ databases">
        <title>Deep-cultivation of Planctomycetes and their phenomic and genomic characterization uncovers novel biology.</title>
        <authorList>
            <person name="Wiegand S."/>
            <person name="Jogler M."/>
            <person name="Boedeker C."/>
            <person name="Pinto D."/>
            <person name="Vollmers J."/>
            <person name="Rivas-Marin E."/>
            <person name="Kohn T."/>
            <person name="Peeters S.H."/>
            <person name="Heuer A."/>
            <person name="Rast P."/>
            <person name="Oberbeckmann S."/>
            <person name="Bunk B."/>
            <person name="Jeske O."/>
            <person name="Meyerdierks A."/>
            <person name="Storesund J.E."/>
            <person name="Kallscheuer N."/>
            <person name="Luecker S."/>
            <person name="Lage O.M."/>
            <person name="Pohl T."/>
            <person name="Merkel B.J."/>
            <person name="Hornburger P."/>
            <person name="Mueller R.-W."/>
            <person name="Bruemmer F."/>
            <person name="Labrenz M."/>
            <person name="Spormann A.M."/>
            <person name="Op Den Camp H."/>
            <person name="Overmann J."/>
            <person name="Amann R."/>
            <person name="Jetten M.S.M."/>
            <person name="Mascher T."/>
            <person name="Medema M.H."/>
            <person name="Devos D.P."/>
            <person name="Kaster A.-K."/>
            <person name="Ovreas L."/>
            <person name="Rohde M."/>
            <person name="Galperin M.Y."/>
            <person name="Jogler C."/>
        </authorList>
    </citation>
    <scope>NUCLEOTIDE SEQUENCE [LARGE SCALE GENOMIC DNA]</scope>
    <source>
        <strain evidence="2 3">CA13</strain>
    </source>
</reference>
<protein>
    <submittedName>
        <fullName evidence="2">Uncharacterized protein</fullName>
    </submittedName>
</protein>
<accession>A0A5C5Z2E2</accession>
<comment type="caution">
    <text evidence="2">The sequence shown here is derived from an EMBL/GenBank/DDBJ whole genome shotgun (WGS) entry which is preliminary data.</text>
</comment>
<organism evidence="2 3">
    <name type="scientific">Novipirellula herctigrandis</name>
    <dbReference type="NCBI Taxonomy" id="2527986"/>
    <lineage>
        <taxon>Bacteria</taxon>
        <taxon>Pseudomonadati</taxon>
        <taxon>Planctomycetota</taxon>
        <taxon>Planctomycetia</taxon>
        <taxon>Pirellulales</taxon>
        <taxon>Pirellulaceae</taxon>
        <taxon>Novipirellula</taxon>
    </lineage>
</organism>
<dbReference type="AlphaFoldDB" id="A0A5C5Z2E2"/>
<evidence type="ECO:0000313" key="3">
    <source>
        <dbReference type="Proteomes" id="UP000315010"/>
    </source>
</evidence>
<feature type="chain" id="PRO_5022811687" evidence="1">
    <location>
        <begin position="33"/>
        <end position="493"/>
    </location>
</feature>
<gene>
    <name evidence="2" type="ORF">CA13_29510</name>
</gene>
<dbReference type="SUPFAM" id="SSF51445">
    <property type="entry name" value="(Trans)glycosidases"/>
    <property type="match status" value="1"/>
</dbReference>
<feature type="signal peptide" evidence="1">
    <location>
        <begin position="1"/>
        <end position="32"/>
    </location>
</feature>
<name>A0A5C5Z2E2_9BACT</name>
<dbReference type="Proteomes" id="UP000315010">
    <property type="component" value="Unassembled WGS sequence"/>
</dbReference>
<dbReference type="EMBL" id="SJPJ01000001">
    <property type="protein sequence ID" value="TWT81498.1"/>
    <property type="molecule type" value="Genomic_DNA"/>
</dbReference>
<proteinExistence type="predicted"/>
<sequence precursor="true">MTRLLTRKRTRQIATIAIFTTLLLTMATVVRAAGGAELDRYGGWTGIQGEKTGFFHLEQINGRHWFVTPDGNVFFPVALSHLYSGESDVACQNVYGGDKDAWMKDSLARARTMGFNCALGSATSPERNLNGFVEIPKVEALFREDNFPFAVGVILLKHPWEFVEGEDLPDIFDPAYAEMIEARAKAACAPVKDDQLVMGYYYGFGAFNHSEIWVNQYLSLPAGSHGRNAIVDLLVTRYENDVKKFNEVYGVSLNRITDLKRTEELVFDTRMERRNYAKVRSQLDPRQVEDFEAILAHMAITLYKTGYDAIRRWDSNHLIFGSFVKEFALSAETSKAMAPYVDMVAPQHINKDISVHQLAEAASLPILISDDYFGWHYPGMDNRHAGLESHDARAEVYKANLMRHYKDPQVLGVSYCACMFDQGGATLKKNNQNGLHDIHGNPRVKLIQAITEMNHAVYSYAPQPATPDELKLLDIRLYDTWKRHLRGNTLWGH</sequence>
<evidence type="ECO:0000313" key="2">
    <source>
        <dbReference type="EMBL" id="TWT81498.1"/>
    </source>
</evidence>
<dbReference type="Gene3D" id="3.20.20.80">
    <property type="entry name" value="Glycosidases"/>
    <property type="match status" value="1"/>
</dbReference>
<evidence type="ECO:0000256" key="1">
    <source>
        <dbReference type="SAM" id="SignalP"/>
    </source>
</evidence>
<keyword evidence="3" id="KW-1185">Reference proteome</keyword>
<dbReference type="InterPro" id="IPR017853">
    <property type="entry name" value="GH"/>
</dbReference>
<keyword evidence="1" id="KW-0732">Signal</keyword>